<dbReference type="Proteomes" id="UP001054837">
    <property type="component" value="Unassembled WGS sequence"/>
</dbReference>
<accession>A0AAV4RQA7</accession>
<protein>
    <submittedName>
        <fullName evidence="1">Uncharacterized protein</fullName>
    </submittedName>
</protein>
<evidence type="ECO:0000313" key="2">
    <source>
        <dbReference type="Proteomes" id="UP001054837"/>
    </source>
</evidence>
<dbReference type="AlphaFoldDB" id="A0AAV4RQA7"/>
<name>A0AAV4RQA7_9ARAC</name>
<reference evidence="1 2" key="1">
    <citation type="submission" date="2021-06" db="EMBL/GenBank/DDBJ databases">
        <title>Caerostris darwini draft genome.</title>
        <authorList>
            <person name="Kono N."/>
            <person name="Arakawa K."/>
        </authorList>
    </citation>
    <scope>NUCLEOTIDE SEQUENCE [LARGE SCALE GENOMIC DNA]</scope>
</reference>
<organism evidence="1 2">
    <name type="scientific">Caerostris darwini</name>
    <dbReference type="NCBI Taxonomy" id="1538125"/>
    <lineage>
        <taxon>Eukaryota</taxon>
        <taxon>Metazoa</taxon>
        <taxon>Ecdysozoa</taxon>
        <taxon>Arthropoda</taxon>
        <taxon>Chelicerata</taxon>
        <taxon>Arachnida</taxon>
        <taxon>Araneae</taxon>
        <taxon>Araneomorphae</taxon>
        <taxon>Entelegynae</taxon>
        <taxon>Araneoidea</taxon>
        <taxon>Araneidae</taxon>
        <taxon>Caerostris</taxon>
    </lineage>
</organism>
<sequence length="85" mass="9422">MGHIMADLAHHIAGSCASYLFLCNNPDIAGRGVAFRDLNASPTQCKNFSTNWKRLDCITCQASYRAPLDKPNVITSSPFWANEYI</sequence>
<dbReference type="EMBL" id="BPLQ01006457">
    <property type="protein sequence ID" value="GIY22526.1"/>
    <property type="molecule type" value="Genomic_DNA"/>
</dbReference>
<gene>
    <name evidence="1" type="ORF">CDAR_593291</name>
</gene>
<proteinExistence type="predicted"/>
<comment type="caution">
    <text evidence="1">The sequence shown here is derived from an EMBL/GenBank/DDBJ whole genome shotgun (WGS) entry which is preliminary data.</text>
</comment>
<keyword evidence="2" id="KW-1185">Reference proteome</keyword>
<evidence type="ECO:0000313" key="1">
    <source>
        <dbReference type="EMBL" id="GIY22526.1"/>
    </source>
</evidence>